<protein>
    <recommendedName>
        <fullName evidence="4">DUF2635 domain-containing protein</fullName>
    </recommendedName>
</protein>
<sequence>MTTIHLKPAPGRDCPMPSQPGQYLPAEGAAVPRDAYWERRIIAGDALEQKTTTRGSKAR</sequence>
<dbReference type="Pfam" id="PF10948">
    <property type="entry name" value="DUF2635"/>
    <property type="match status" value="1"/>
</dbReference>
<dbReference type="RefSeq" id="WP_110698332.1">
    <property type="nucleotide sequence ID" value="NZ_QJRO01000003.1"/>
</dbReference>
<reference evidence="2 3" key="1">
    <citation type="submission" date="2018-06" db="EMBL/GenBank/DDBJ databases">
        <title>Pseudomonas diversity within urban Lake Michigan freshwaters.</title>
        <authorList>
            <person name="Batrich M."/>
            <person name="Hatzopoulos T."/>
            <person name="Putonti C."/>
        </authorList>
    </citation>
    <scope>NUCLEOTIDE SEQUENCE [LARGE SCALE GENOMIC DNA]</scope>
    <source>
        <strain evidence="2 3">LBp-160603</strain>
    </source>
</reference>
<evidence type="ECO:0000313" key="3">
    <source>
        <dbReference type="Proteomes" id="UP000247620"/>
    </source>
</evidence>
<feature type="region of interest" description="Disordered" evidence="1">
    <location>
        <begin position="1"/>
        <end position="26"/>
    </location>
</feature>
<organism evidence="2 3">
    <name type="scientific">Pseudomonas soli</name>
    <dbReference type="NCBI Taxonomy" id="1306993"/>
    <lineage>
        <taxon>Bacteria</taxon>
        <taxon>Pseudomonadati</taxon>
        <taxon>Pseudomonadota</taxon>
        <taxon>Gammaproteobacteria</taxon>
        <taxon>Pseudomonadales</taxon>
        <taxon>Pseudomonadaceae</taxon>
        <taxon>Pseudomonas</taxon>
    </lineage>
</organism>
<dbReference type="AlphaFoldDB" id="A0A2V4I4J6"/>
<evidence type="ECO:0008006" key="4">
    <source>
        <dbReference type="Google" id="ProtNLM"/>
    </source>
</evidence>
<evidence type="ECO:0000313" key="2">
    <source>
        <dbReference type="EMBL" id="PYB84135.1"/>
    </source>
</evidence>
<dbReference type="InterPro" id="IPR024400">
    <property type="entry name" value="DUF2635"/>
</dbReference>
<dbReference type="Proteomes" id="UP000247620">
    <property type="component" value="Unassembled WGS sequence"/>
</dbReference>
<proteinExistence type="predicted"/>
<dbReference type="EMBL" id="QJRO01000003">
    <property type="protein sequence ID" value="PYB84135.1"/>
    <property type="molecule type" value="Genomic_DNA"/>
</dbReference>
<name>A0A2V4I4J6_9PSED</name>
<evidence type="ECO:0000256" key="1">
    <source>
        <dbReference type="SAM" id="MobiDB-lite"/>
    </source>
</evidence>
<gene>
    <name evidence="2" type="ORF">DMX07_06210</name>
</gene>
<comment type="caution">
    <text evidence="2">The sequence shown here is derived from an EMBL/GenBank/DDBJ whole genome shotgun (WGS) entry which is preliminary data.</text>
</comment>
<accession>A0A2V4I4J6</accession>